<dbReference type="InterPro" id="IPR029058">
    <property type="entry name" value="AB_hydrolase_fold"/>
</dbReference>
<proteinExistence type="predicted"/>
<keyword evidence="1" id="KW-0378">Hydrolase</keyword>
<feature type="signal peptide" evidence="3">
    <location>
        <begin position="1"/>
        <end position="39"/>
    </location>
</feature>
<dbReference type="Pfam" id="PF00326">
    <property type="entry name" value="Peptidase_S9"/>
    <property type="match status" value="1"/>
</dbReference>
<feature type="domain" description="Peptidase S9 prolyl oligopeptidase catalytic" evidence="4">
    <location>
        <begin position="760"/>
        <end position="937"/>
    </location>
</feature>
<dbReference type="PANTHER" id="PTHR42776">
    <property type="entry name" value="SERINE PEPTIDASE S9 FAMILY MEMBER"/>
    <property type="match status" value="1"/>
</dbReference>
<feature type="chain" id="PRO_5002720115" evidence="3">
    <location>
        <begin position="40"/>
        <end position="957"/>
    </location>
</feature>
<accession>A8FYJ8</accession>
<evidence type="ECO:0000313" key="5">
    <source>
        <dbReference type="EMBL" id="ABV37921.1"/>
    </source>
</evidence>
<dbReference type="eggNOG" id="COG1506">
    <property type="taxonomic scope" value="Bacteria"/>
</dbReference>
<dbReference type="KEGG" id="sse:Ssed_3317"/>
<organism evidence="5 6">
    <name type="scientific">Shewanella sediminis (strain HAW-EB3)</name>
    <dbReference type="NCBI Taxonomy" id="425104"/>
    <lineage>
        <taxon>Bacteria</taxon>
        <taxon>Pseudomonadati</taxon>
        <taxon>Pseudomonadota</taxon>
        <taxon>Gammaproteobacteria</taxon>
        <taxon>Alteromonadales</taxon>
        <taxon>Shewanellaceae</taxon>
        <taxon>Shewanella</taxon>
    </lineage>
</organism>
<evidence type="ECO:0000313" key="6">
    <source>
        <dbReference type="Proteomes" id="UP000002015"/>
    </source>
</evidence>
<dbReference type="GO" id="GO:0006508">
    <property type="term" value="P:proteolysis"/>
    <property type="evidence" value="ECO:0007669"/>
    <property type="project" value="InterPro"/>
</dbReference>
<reference evidence="5 6" key="1">
    <citation type="submission" date="2007-08" db="EMBL/GenBank/DDBJ databases">
        <title>Complete sequence of Shewanella sediminis HAW-EB3.</title>
        <authorList>
            <consortium name="US DOE Joint Genome Institute"/>
            <person name="Copeland A."/>
            <person name="Lucas S."/>
            <person name="Lapidus A."/>
            <person name="Barry K."/>
            <person name="Glavina del Rio T."/>
            <person name="Dalin E."/>
            <person name="Tice H."/>
            <person name="Pitluck S."/>
            <person name="Chertkov O."/>
            <person name="Brettin T."/>
            <person name="Bruce D."/>
            <person name="Detter J.C."/>
            <person name="Han C."/>
            <person name="Schmutz J."/>
            <person name="Larimer F."/>
            <person name="Land M."/>
            <person name="Hauser L."/>
            <person name="Kyrpides N."/>
            <person name="Kim E."/>
            <person name="Zhao J.-S."/>
            <person name="Richardson P."/>
        </authorList>
    </citation>
    <scope>NUCLEOTIDE SEQUENCE [LARGE SCALE GENOMIC DNA]</scope>
    <source>
        <strain evidence="5 6">HAW-EB3</strain>
    </source>
</reference>
<evidence type="ECO:0000256" key="1">
    <source>
        <dbReference type="ARBA" id="ARBA00022801"/>
    </source>
</evidence>
<dbReference type="HOGENOM" id="CLU_014586_0_0_6"/>
<protein>
    <submittedName>
        <fullName evidence="5">Peptidase S9, prolyl oligopeptidase active site domain protein</fullName>
    </submittedName>
</protein>
<dbReference type="Gene3D" id="3.40.50.1820">
    <property type="entry name" value="alpha/beta hydrolase"/>
    <property type="match status" value="1"/>
</dbReference>
<dbReference type="STRING" id="425104.Ssed_3317"/>
<gene>
    <name evidence="5" type="ordered locus">Ssed_3317</name>
</gene>
<sequence precursor="true">MKAWVYVNKIRKMRKTLKSLPIASFILASASLLTAGAYASSPSNSHSIVPDDIMHFESLKKPVVSDSGTMLAVEVAPDRGDSHGLVKSLTSSKKFTVDGGSKPKVSRDGRFVAFVVKNSLLDSEMASAKEKKKLKSGMVLLDTTSGIETRFERVKTFEFNETGTHLAVWFEAEEKEGDSKKTDKNADSKKKEQKSKQEKVDKFDKGTEFQLISLKNGYKQSVKNVTRFYFDKVGKHLVLASNDVKLKKHQLVSIKLNSNEKEIVRQYSDQQIGEVSLSEDGRYIAFTHGVAASAPYGREYKLSLLEIATGVVKPAPVNDEWKLNRYTTLRFSQDSNRLFFGRVPHVSQQLEIKKIENQADLFNEKIVTGQRELRIWHGDDARIKPNEVKQYKKEQERTYLAVLHLQGNNLVQLADEAVPDIELQEQSRFVIASSDIPYRKMITWAGFYRDYYLVDLNTGRKIPFLTQQPTNEAPNLSPKERFVSYYQQGQVYLYQISQDRRHNLTKDLKVSFADEDHDYPSNAPGYGFGPWLENDAGLLVYDKYDIWQMNTESLEAFKLTAGKGRKQGIQYRVTGLVEDENSPDLFAIDQQVLLHGYNEKTKGDGYYQAKIGVSGVTTLMEGDYKIKPLARSKDSNTLVFSKERFDLFPDLYTAEYSAPQAATRQTDLDAQKRKFNWSQSELVHWTNGDGQPLDGVLIKPTNYEEGKRYPVLVYFYRFMSDRLHAFPQMKLNHRPNFAWYADNGYAIFLPDIRFEVGYPGATSVQALTSGVQKLIEMGIADPDAVGIQGHSWGGYQTAFAVTQTHIFKAAVTGAPVSNMTSAYSGIRHGSGLARQFQYETGQSRIGESLFRAPQKYIENSPVFYAERIKTPMMIMFGDKDDAVPWEQGIELYLAMRRAGKDVVFLQYQDEPHHLKKYPNKLDYSIRMMEYFDHYLKGKPAPAWLTQGEAYTEYKKAD</sequence>
<evidence type="ECO:0000256" key="3">
    <source>
        <dbReference type="SAM" id="SignalP"/>
    </source>
</evidence>
<dbReference type="AlphaFoldDB" id="A8FYJ8"/>
<dbReference type="InterPro" id="IPR001375">
    <property type="entry name" value="Peptidase_S9_cat"/>
</dbReference>
<dbReference type="PANTHER" id="PTHR42776:SF27">
    <property type="entry name" value="DIPEPTIDYL PEPTIDASE FAMILY MEMBER 6"/>
    <property type="match status" value="1"/>
</dbReference>
<dbReference type="SUPFAM" id="SSF53474">
    <property type="entry name" value="alpha/beta-Hydrolases"/>
    <property type="match status" value="1"/>
</dbReference>
<keyword evidence="6" id="KW-1185">Reference proteome</keyword>
<feature type="region of interest" description="Disordered" evidence="2">
    <location>
        <begin position="179"/>
        <end position="199"/>
    </location>
</feature>
<dbReference type="Proteomes" id="UP000002015">
    <property type="component" value="Chromosome"/>
</dbReference>
<dbReference type="SUPFAM" id="SSF82171">
    <property type="entry name" value="DPP6 N-terminal domain-like"/>
    <property type="match status" value="1"/>
</dbReference>
<name>A8FYJ8_SHESH</name>
<evidence type="ECO:0000256" key="2">
    <source>
        <dbReference type="SAM" id="MobiDB-lite"/>
    </source>
</evidence>
<keyword evidence="3" id="KW-0732">Signal</keyword>
<evidence type="ECO:0000259" key="4">
    <source>
        <dbReference type="Pfam" id="PF00326"/>
    </source>
</evidence>
<dbReference type="GO" id="GO:0004252">
    <property type="term" value="F:serine-type endopeptidase activity"/>
    <property type="evidence" value="ECO:0007669"/>
    <property type="project" value="TreeGrafter"/>
</dbReference>
<dbReference type="EMBL" id="CP000821">
    <property type="protein sequence ID" value="ABV37921.1"/>
    <property type="molecule type" value="Genomic_DNA"/>
</dbReference>